<dbReference type="Pfam" id="PF19501">
    <property type="entry name" value="PcRGLX_1st"/>
    <property type="match status" value="1"/>
</dbReference>
<reference evidence="2" key="1">
    <citation type="journal article" date="2015" name="Nature">
        <title>Complex archaea that bridge the gap between prokaryotes and eukaryotes.</title>
        <authorList>
            <person name="Spang A."/>
            <person name="Saw J.H."/>
            <person name="Jorgensen S.L."/>
            <person name="Zaremba-Niedzwiedzka K."/>
            <person name="Martijn J."/>
            <person name="Lind A.E."/>
            <person name="van Eijk R."/>
            <person name="Schleper C."/>
            <person name="Guy L."/>
            <person name="Ettema T.J."/>
        </authorList>
    </citation>
    <scope>NUCLEOTIDE SEQUENCE</scope>
</reference>
<feature type="non-terminal residue" evidence="2">
    <location>
        <position position="209"/>
    </location>
</feature>
<dbReference type="InterPro" id="IPR048329">
    <property type="entry name" value="PcRGLX_1st"/>
</dbReference>
<protein>
    <recommendedName>
        <fullName evidence="1">PcRGLX/YetA-like N-terminal RIFT barrel domain-containing protein</fullName>
    </recommendedName>
</protein>
<name>A0A0F9CFH4_9ZZZZ</name>
<sequence>MILALASGAGVGADFKLPLELRPNNGKDGMKYISNGVPLEVGAAMNTEQLHVLGPDGKEVPAQFRILARWWRQDNSIRWVLADFIRSETEQPKPTYTLVVRKAPAARPETALTVKQDAKMIRIDTGAAQFEIDRKNFNLLNRVVVDGKTFVHPDESLGSVTEDPAGRKYYSSKGTREVKVIDQGPVRVTVMAKGEHRSDEEGASDKGLY</sequence>
<dbReference type="EMBL" id="LAZR01044529">
    <property type="protein sequence ID" value="KKL04421.1"/>
    <property type="molecule type" value="Genomic_DNA"/>
</dbReference>
<evidence type="ECO:0000259" key="1">
    <source>
        <dbReference type="Pfam" id="PF19501"/>
    </source>
</evidence>
<organism evidence="2">
    <name type="scientific">marine sediment metagenome</name>
    <dbReference type="NCBI Taxonomy" id="412755"/>
    <lineage>
        <taxon>unclassified sequences</taxon>
        <taxon>metagenomes</taxon>
        <taxon>ecological metagenomes</taxon>
    </lineage>
</organism>
<feature type="domain" description="PcRGLX/YetA-like N-terminal RIFT barrel" evidence="1">
    <location>
        <begin position="33"/>
        <end position="80"/>
    </location>
</feature>
<proteinExistence type="predicted"/>
<evidence type="ECO:0000313" key="2">
    <source>
        <dbReference type="EMBL" id="KKL04421.1"/>
    </source>
</evidence>
<dbReference type="AlphaFoldDB" id="A0A0F9CFH4"/>
<accession>A0A0F9CFH4</accession>
<comment type="caution">
    <text evidence="2">The sequence shown here is derived from an EMBL/GenBank/DDBJ whole genome shotgun (WGS) entry which is preliminary data.</text>
</comment>
<gene>
    <name evidence="2" type="ORF">LCGC14_2616210</name>
</gene>